<dbReference type="EMBL" id="VFPU01000001">
    <property type="protein sequence ID" value="TQM95821.1"/>
    <property type="molecule type" value="Genomic_DNA"/>
</dbReference>
<keyword evidence="3" id="KW-0804">Transcription</keyword>
<dbReference type="SMART" id="SM00354">
    <property type="entry name" value="HTH_LACI"/>
    <property type="match status" value="1"/>
</dbReference>
<evidence type="ECO:0000256" key="1">
    <source>
        <dbReference type="ARBA" id="ARBA00023015"/>
    </source>
</evidence>
<evidence type="ECO:0000256" key="3">
    <source>
        <dbReference type="ARBA" id="ARBA00023163"/>
    </source>
</evidence>
<dbReference type="SUPFAM" id="SSF47413">
    <property type="entry name" value="lambda repressor-like DNA-binding domains"/>
    <property type="match status" value="1"/>
</dbReference>
<feature type="domain" description="HTH lacI-type" evidence="4">
    <location>
        <begin position="14"/>
        <end position="69"/>
    </location>
</feature>
<keyword evidence="6" id="KW-1185">Reference proteome</keyword>
<dbReference type="GO" id="GO:0003700">
    <property type="term" value="F:DNA-binding transcription factor activity"/>
    <property type="evidence" value="ECO:0007669"/>
    <property type="project" value="TreeGrafter"/>
</dbReference>
<dbReference type="CDD" id="cd01392">
    <property type="entry name" value="HTH_LacI"/>
    <property type="match status" value="1"/>
</dbReference>
<sequence length="341" mass="35633">MDSDGAAPARTRAATLTSLAAELGVHVSTVSRALSDAPAGVSTATMEAVRRLAEERGYRSNLTARALRTGRTRVLGMLVPRLADPVLALLHEGVDERAIEAGYTTVVANTLDRADLREKRLDLMLQRRVDGAVVADSLLHSHIADQLEATGVPHVLALRCVPDRLCVGTDDLAGGRLVAEHLLALGHRRFGVVAGDTRASTGHERTVGFLAACEEAGVEVRPEAVVPCLFDVRSGAAATERVLEAVPDVTAIFAGSDNVALGVLGTLRDAGRSVPDDVALVGYNDLDLAAALPVPLTTVDSRILEVGQLATRMLLELLGGGSPEPARLAPRLVVRASTGAG</sequence>
<evidence type="ECO:0000259" key="4">
    <source>
        <dbReference type="PROSITE" id="PS50932"/>
    </source>
</evidence>
<dbReference type="Pfam" id="PF00356">
    <property type="entry name" value="LacI"/>
    <property type="match status" value="1"/>
</dbReference>
<dbReference type="InterPro" id="IPR046335">
    <property type="entry name" value="LacI/GalR-like_sensor"/>
</dbReference>
<organism evidence="5 6">
    <name type="scientific">Ornithinimicrobium humiphilum</name>
    <dbReference type="NCBI Taxonomy" id="125288"/>
    <lineage>
        <taxon>Bacteria</taxon>
        <taxon>Bacillati</taxon>
        <taxon>Actinomycetota</taxon>
        <taxon>Actinomycetes</taxon>
        <taxon>Micrococcales</taxon>
        <taxon>Ornithinimicrobiaceae</taxon>
        <taxon>Ornithinimicrobium</taxon>
    </lineage>
</organism>
<dbReference type="PANTHER" id="PTHR30146">
    <property type="entry name" value="LACI-RELATED TRANSCRIPTIONAL REPRESSOR"/>
    <property type="match status" value="1"/>
</dbReference>
<proteinExistence type="predicted"/>
<dbReference type="Proteomes" id="UP000315133">
    <property type="component" value="Unassembled WGS sequence"/>
</dbReference>
<dbReference type="AlphaFoldDB" id="A0A543KL83"/>
<evidence type="ECO:0000313" key="5">
    <source>
        <dbReference type="EMBL" id="TQM95821.1"/>
    </source>
</evidence>
<reference evidence="5 6" key="1">
    <citation type="submission" date="2019-06" db="EMBL/GenBank/DDBJ databases">
        <title>Sequencing the genomes of 1000 actinobacteria strains.</title>
        <authorList>
            <person name="Klenk H.-P."/>
        </authorList>
    </citation>
    <scope>NUCLEOTIDE SEQUENCE [LARGE SCALE GENOMIC DNA]</scope>
    <source>
        <strain evidence="5 6">DSM 12362</strain>
    </source>
</reference>
<dbReference type="RefSeq" id="WP_170233508.1">
    <property type="nucleotide sequence ID" value="NZ_BAAAIL010000003.1"/>
</dbReference>
<evidence type="ECO:0000256" key="2">
    <source>
        <dbReference type="ARBA" id="ARBA00023125"/>
    </source>
</evidence>
<keyword evidence="1" id="KW-0805">Transcription regulation</keyword>
<dbReference type="GO" id="GO:0000976">
    <property type="term" value="F:transcription cis-regulatory region binding"/>
    <property type="evidence" value="ECO:0007669"/>
    <property type="project" value="TreeGrafter"/>
</dbReference>
<protein>
    <submittedName>
        <fullName evidence="5">LacI family transcriptional regulator</fullName>
    </submittedName>
</protein>
<dbReference type="CDD" id="cd06267">
    <property type="entry name" value="PBP1_LacI_sugar_binding-like"/>
    <property type="match status" value="1"/>
</dbReference>
<name>A0A543KL83_9MICO</name>
<evidence type="ECO:0000313" key="6">
    <source>
        <dbReference type="Proteomes" id="UP000315133"/>
    </source>
</evidence>
<dbReference type="SUPFAM" id="SSF53822">
    <property type="entry name" value="Periplasmic binding protein-like I"/>
    <property type="match status" value="1"/>
</dbReference>
<dbReference type="Pfam" id="PF13377">
    <property type="entry name" value="Peripla_BP_3"/>
    <property type="match status" value="1"/>
</dbReference>
<dbReference type="PROSITE" id="PS50932">
    <property type="entry name" value="HTH_LACI_2"/>
    <property type="match status" value="1"/>
</dbReference>
<gene>
    <name evidence="5" type="ORF">FB476_0671</name>
</gene>
<dbReference type="PANTHER" id="PTHR30146:SF109">
    <property type="entry name" value="HTH-TYPE TRANSCRIPTIONAL REGULATOR GALS"/>
    <property type="match status" value="1"/>
</dbReference>
<dbReference type="Gene3D" id="1.10.260.40">
    <property type="entry name" value="lambda repressor-like DNA-binding domains"/>
    <property type="match status" value="1"/>
</dbReference>
<dbReference type="InterPro" id="IPR000843">
    <property type="entry name" value="HTH_LacI"/>
</dbReference>
<dbReference type="InterPro" id="IPR010982">
    <property type="entry name" value="Lambda_DNA-bd_dom_sf"/>
</dbReference>
<comment type="caution">
    <text evidence="5">The sequence shown here is derived from an EMBL/GenBank/DDBJ whole genome shotgun (WGS) entry which is preliminary data.</text>
</comment>
<dbReference type="InterPro" id="IPR028082">
    <property type="entry name" value="Peripla_BP_I"/>
</dbReference>
<accession>A0A543KL83</accession>
<keyword evidence="2" id="KW-0238">DNA-binding</keyword>
<dbReference type="Gene3D" id="3.40.50.2300">
    <property type="match status" value="2"/>
</dbReference>